<accession>A0A450TVK3</accession>
<reference evidence="1" key="1">
    <citation type="submission" date="2019-02" db="EMBL/GenBank/DDBJ databases">
        <authorList>
            <person name="Gruber-Vodicka R. H."/>
            <person name="Seah K. B. B."/>
        </authorList>
    </citation>
    <scope>NUCLEOTIDE SEQUENCE</scope>
    <source>
        <strain evidence="1">BECK_BZ131</strain>
    </source>
</reference>
<protein>
    <submittedName>
        <fullName evidence="1">Uncharacterized protein</fullName>
    </submittedName>
</protein>
<name>A0A450TVK3_9GAMM</name>
<evidence type="ECO:0000313" key="1">
    <source>
        <dbReference type="EMBL" id="VFJ73036.1"/>
    </source>
</evidence>
<organism evidence="1">
    <name type="scientific">Candidatus Kentrum sp. FW</name>
    <dbReference type="NCBI Taxonomy" id="2126338"/>
    <lineage>
        <taxon>Bacteria</taxon>
        <taxon>Pseudomonadati</taxon>
        <taxon>Pseudomonadota</taxon>
        <taxon>Gammaproteobacteria</taxon>
        <taxon>Candidatus Kentrum</taxon>
    </lineage>
</organism>
<dbReference type="AlphaFoldDB" id="A0A450TVK3"/>
<proteinExistence type="predicted"/>
<gene>
    <name evidence="1" type="ORF">BECKFW1821C_GA0114237_104224</name>
</gene>
<dbReference type="EMBL" id="CAADFE010000042">
    <property type="protein sequence ID" value="VFJ73036.1"/>
    <property type="molecule type" value="Genomic_DNA"/>
</dbReference>
<sequence>MFDFIEEAFDQISLLVGEPIDLARRVAVAAWRDDSSHTQNLNDLDESIAVISFIANDGLCSLRHKFKKGGLLDVAGLPTGQHKVQGIPQCVTDSMDFRTESTPQPTQRLGFGIALGRTHRAGMSTDNDRVD</sequence>